<comment type="caution">
    <text evidence="1">The sequence shown here is derived from an EMBL/GenBank/DDBJ whole genome shotgun (WGS) entry which is preliminary data.</text>
</comment>
<evidence type="ECO:0000313" key="1">
    <source>
        <dbReference type="EMBL" id="KAK1403635.1"/>
    </source>
</evidence>
<sequence length="126" mass="14153">MVSPIFFFSQPFVLFCDHFSEPVIRFMRFKNKDKRFSNAPALEKQAAKRLKLEGELRHDSAITALCMITSNGMEEFGRCSADSTSPKGEGTILGSEITFQQKELEGTEPEDSGECQPMATTTFKML</sequence>
<accession>A0AAD8N6P1</accession>
<dbReference type="Proteomes" id="UP001237642">
    <property type="component" value="Unassembled WGS sequence"/>
</dbReference>
<reference evidence="1" key="1">
    <citation type="submission" date="2023-02" db="EMBL/GenBank/DDBJ databases">
        <title>Genome of toxic invasive species Heracleum sosnowskyi carries increased number of genes despite the absence of recent whole-genome duplications.</title>
        <authorList>
            <person name="Schelkunov M."/>
            <person name="Shtratnikova V."/>
            <person name="Makarenko M."/>
            <person name="Klepikova A."/>
            <person name="Omelchenko D."/>
            <person name="Novikova G."/>
            <person name="Obukhova E."/>
            <person name="Bogdanov V."/>
            <person name="Penin A."/>
            <person name="Logacheva M."/>
        </authorList>
    </citation>
    <scope>NUCLEOTIDE SEQUENCE</scope>
    <source>
        <strain evidence="1">Hsosn_3</strain>
        <tissue evidence="1">Leaf</tissue>
    </source>
</reference>
<dbReference type="AlphaFoldDB" id="A0AAD8N6P1"/>
<proteinExistence type="predicted"/>
<gene>
    <name evidence="1" type="ORF">POM88_003240</name>
</gene>
<protein>
    <submittedName>
        <fullName evidence="1">Uncharacterized protein</fullName>
    </submittedName>
</protein>
<evidence type="ECO:0000313" key="2">
    <source>
        <dbReference type="Proteomes" id="UP001237642"/>
    </source>
</evidence>
<name>A0AAD8N6P1_9APIA</name>
<dbReference type="EMBL" id="JAUIZM010000001">
    <property type="protein sequence ID" value="KAK1403635.1"/>
    <property type="molecule type" value="Genomic_DNA"/>
</dbReference>
<reference evidence="1" key="2">
    <citation type="submission" date="2023-05" db="EMBL/GenBank/DDBJ databases">
        <authorList>
            <person name="Schelkunov M.I."/>
        </authorList>
    </citation>
    <scope>NUCLEOTIDE SEQUENCE</scope>
    <source>
        <strain evidence="1">Hsosn_3</strain>
        <tissue evidence="1">Leaf</tissue>
    </source>
</reference>
<organism evidence="1 2">
    <name type="scientific">Heracleum sosnowskyi</name>
    <dbReference type="NCBI Taxonomy" id="360622"/>
    <lineage>
        <taxon>Eukaryota</taxon>
        <taxon>Viridiplantae</taxon>
        <taxon>Streptophyta</taxon>
        <taxon>Embryophyta</taxon>
        <taxon>Tracheophyta</taxon>
        <taxon>Spermatophyta</taxon>
        <taxon>Magnoliopsida</taxon>
        <taxon>eudicotyledons</taxon>
        <taxon>Gunneridae</taxon>
        <taxon>Pentapetalae</taxon>
        <taxon>asterids</taxon>
        <taxon>campanulids</taxon>
        <taxon>Apiales</taxon>
        <taxon>Apiaceae</taxon>
        <taxon>Apioideae</taxon>
        <taxon>apioid superclade</taxon>
        <taxon>Tordylieae</taxon>
        <taxon>Tordyliinae</taxon>
        <taxon>Heracleum</taxon>
    </lineage>
</organism>
<keyword evidence="2" id="KW-1185">Reference proteome</keyword>